<feature type="region of interest" description="Disordered" evidence="1">
    <location>
        <begin position="1"/>
        <end position="35"/>
    </location>
</feature>
<dbReference type="AlphaFoldDB" id="A0AAD9J630"/>
<evidence type="ECO:0000313" key="3">
    <source>
        <dbReference type="Proteomes" id="UP001208570"/>
    </source>
</evidence>
<feature type="compositionally biased region" description="Polar residues" evidence="1">
    <location>
        <begin position="15"/>
        <end position="35"/>
    </location>
</feature>
<organism evidence="2 3">
    <name type="scientific">Paralvinella palmiformis</name>
    <dbReference type="NCBI Taxonomy" id="53620"/>
    <lineage>
        <taxon>Eukaryota</taxon>
        <taxon>Metazoa</taxon>
        <taxon>Spiralia</taxon>
        <taxon>Lophotrochozoa</taxon>
        <taxon>Annelida</taxon>
        <taxon>Polychaeta</taxon>
        <taxon>Sedentaria</taxon>
        <taxon>Canalipalpata</taxon>
        <taxon>Terebellida</taxon>
        <taxon>Terebelliformia</taxon>
        <taxon>Alvinellidae</taxon>
        <taxon>Paralvinella</taxon>
    </lineage>
</organism>
<accession>A0AAD9J630</accession>
<name>A0AAD9J630_9ANNE</name>
<evidence type="ECO:0000313" key="2">
    <source>
        <dbReference type="EMBL" id="KAK2147138.1"/>
    </source>
</evidence>
<protein>
    <submittedName>
        <fullName evidence="2">Uncharacterized protein</fullName>
    </submittedName>
</protein>
<evidence type="ECO:0000256" key="1">
    <source>
        <dbReference type="SAM" id="MobiDB-lite"/>
    </source>
</evidence>
<feature type="non-terminal residue" evidence="2">
    <location>
        <position position="35"/>
    </location>
</feature>
<reference evidence="2" key="1">
    <citation type="journal article" date="2023" name="Mol. Biol. Evol.">
        <title>Third-Generation Sequencing Reveals the Adaptive Role of the Epigenome in Three Deep-Sea Polychaetes.</title>
        <authorList>
            <person name="Perez M."/>
            <person name="Aroh O."/>
            <person name="Sun Y."/>
            <person name="Lan Y."/>
            <person name="Juniper S.K."/>
            <person name="Young C.R."/>
            <person name="Angers B."/>
            <person name="Qian P.Y."/>
        </authorList>
    </citation>
    <scope>NUCLEOTIDE SEQUENCE</scope>
    <source>
        <strain evidence="2">P08H-3</strain>
    </source>
</reference>
<keyword evidence="3" id="KW-1185">Reference proteome</keyword>
<comment type="caution">
    <text evidence="2">The sequence shown here is derived from an EMBL/GenBank/DDBJ whole genome shotgun (WGS) entry which is preliminary data.</text>
</comment>
<gene>
    <name evidence="2" type="ORF">LSH36_568g02031</name>
</gene>
<sequence length="35" mass="3849">MDFQSPVKKRKCQRHSTGTTVSLTSTAQPVVTTPM</sequence>
<dbReference type="Proteomes" id="UP001208570">
    <property type="component" value="Unassembled WGS sequence"/>
</dbReference>
<proteinExistence type="predicted"/>
<dbReference type="EMBL" id="JAODUP010000568">
    <property type="protein sequence ID" value="KAK2147138.1"/>
    <property type="molecule type" value="Genomic_DNA"/>
</dbReference>